<comment type="similarity">
    <text evidence="8">Belongs to the transferase hexapeptide repeat family. LpxA subfamily.</text>
</comment>
<evidence type="ECO:0000313" key="10">
    <source>
        <dbReference type="Proteomes" id="UP000029558"/>
    </source>
</evidence>
<keyword evidence="5 8" id="KW-0677">Repeat</keyword>
<dbReference type="Pfam" id="PF00132">
    <property type="entry name" value="Hexapep"/>
    <property type="match status" value="2"/>
</dbReference>
<dbReference type="InterPro" id="IPR018357">
    <property type="entry name" value="Hexapep_transf_CS"/>
</dbReference>
<evidence type="ECO:0000256" key="1">
    <source>
        <dbReference type="ARBA" id="ARBA00022490"/>
    </source>
</evidence>
<evidence type="ECO:0000256" key="5">
    <source>
        <dbReference type="ARBA" id="ARBA00022737"/>
    </source>
</evidence>
<keyword evidence="2 8" id="KW-0444">Lipid biosynthesis</keyword>
<dbReference type="PROSITE" id="PS00101">
    <property type="entry name" value="HEXAPEP_TRANSFERASES"/>
    <property type="match status" value="1"/>
</dbReference>
<dbReference type="AlphaFoldDB" id="A0A1L6T9R1"/>
<dbReference type="InterPro" id="IPR029098">
    <property type="entry name" value="Acetyltransf_C"/>
</dbReference>
<dbReference type="PANTHER" id="PTHR43480:SF1">
    <property type="entry name" value="ACYL-[ACYL-CARRIER-PROTEIN]--UDP-N-ACETYLGLUCOSAMINE O-ACYLTRANSFERASE, MITOCHONDRIAL-RELATED"/>
    <property type="match status" value="1"/>
</dbReference>
<name>A0A1L6T9R1_PISSA</name>
<dbReference type="InterPro" id="IPR011004">
    <property type="entry name" value="Trimer_LpxA-like_sf"/>
</dbReference>
<dbReference type="NCBIfam" id="NF003657">
    <property type="entry name" value="PRK05289.1"/>
    <property type="match status" value="1"/>
</dbReference>
<dbReference type="InterPro" id="IPR037157">
    <property type="entry name" value="Acetyltransf_C_sf"/>
</dbReference>
<evidence type="ECO:0000256" key="4">
    <source>
        <dbReference type="ARBA" id="ARBA00022679"/>
    </source>
</evidence>
<comment type="catalytic activity">
    <reaction evidence="8">
        <text>a (3R)-hydroxyacyl-[ACP] + UDP-N-acetyl-alpha-D-glucosamine = a UDP-3-O-[(3R)-3-hydroxyacyl]-N-acetyl-alpha-D-glucosamine + holo-[ACP]</text>
        <dbReference type="Rhea" id="RHEA:67812"/>
        <dbReference type="Rhea" id="RHEA-COMP:9685"/>
        <dbReference type="Rhea" id="RHEA-COMP:9945"/>
        <dbReference type="ChEBI" id="CHEBI:57705"/>
        <dbReference type="ChEBI" id="CHEBI:64479"/>
        <dbReference type="ChEBI" id="CHEBI:78827"/>
        <dbReference type="ChEBI" id="CHEBI:173225"/>
        <dbReference type="EC" id="2.3.1.129"/>
    </reaction>
</comment>
<dbReference type="SUPFAM" id="SSF51161">
    <property type="entry name" value="Trimeric LpxA-like enzymes"/>
    <property type="match status" value="1"/>
</dbReference>
<accession>A0A1L6T9R1</accession>
<dbReference type="Pfam" id="PF13720">
    <property type="entry name" value="Acetyltransf_11"/>
    <property type="match status" value="1"/>
</dbReference>
<gene>
    <name evidence="8" type="primary">lpxA</name>
    <name evidence="9" type="ORF">KU39_731</name>
</gene>
<dbReference type="NCBIfam" id="TIGR01852">
    <property type="entry name" value="lipid_A_lpxA"/>
    <property type="match status" value="1"/>
</dbReference>
<dbReference type="PANTHER" id="PTHR43480">
    <property type="entry name" value="ACYL-[ACYL-CARRIER-PROTEIN]--UDP-N-ACETYLGLUCOSAMINE O-ACYLTRANSFERASE"/>
    <property type="match status" value="1"/>
</dbReference>
<comment type="subcellular location">
    <subcellularLocation>
        <location evidence="8">Cytoplasm</location>
    </subcellularLocation>
</comment>
<dbReference type="GO" id="GO:0009245">
    <property type="term" value="P:lipid A biosynthetic process"/>
    <property type="evidence" value="ECO:0007669"/>
    <property type="project" value="UniProtKB-UniRule"/>
</dbReference>
<dbReference type="InterPro" id="IPR001451">
    <property type="entry name" value="Hexapep"/>
</dbReference>
<organism evidence="9 10">
    <name type="scientific">Piscirickettsia salmonis</name>
    <dbReference type="NCBI Taxonomy" id="1238"/>
    <lineage>
        <taxon>Bacteria</taxon>
        <taxon>Pseudomonadati</taxon>
        <taxon>Pseudomonadota</taxon>
        <taxon>Gammaproteobacteria</taxon>
        <taxon>Thiotrichales</taxon>
        <taxon>Piscirickettsiaceae</taxon>
        <taxon>Piscirickettsia</taxon>
    </lineage>
</organism>
<evidence type="ECO:0000256" key="6">
    <source>
        <dbReference type="ARBA" id="ARBA00023098"/>
    </source>
</evidence>
<dbReference type="EC" id="2.3.1.129" evidence="8"/>
<dbReference type="InterPro" id="IPR010137">
    <property type="entry name" value="Lipid_A_LpxA"/>
</dbReference>
<reference evidence="9 10" key="1">
    <citation type="journal article" date="2014" name="Genome Announc.">
        <title>Comparative Genome Analysis of Two Isolates of the Fish Pathogen Piscirickettsia salmonis from Different Hosts Reveals Major Differences in Virulence-Associated Secretion Systems.</title>
        <authorList>
            <person name="Bohle H."/>
            <person name="Henriquez P."/>
            <person name="Grothusen H."/>
            <person name="Navas E."/>
            <person name="Sandoval A."/>
            <person name="Bustamante F."/>
            <person name="Bustos P."/>
            <person name="Mancilla M."/>
        </authorList>
    </citation>
    <scope>NUCLEOTIDE SEQUENCE [LARGE SCALE GENOMIC DNA]</scope>
    <source>
        <strain evidence="10">B1-32597</strain>
    </source>
</reference>
<proteinExistence type="inferred from homology"/>
<dbReference type="GO" id="GO:0016020">
    <property type="term" value="C:membrane"/>
    <property type="evidence" value="ECO:0007669"/>
    <property type="project" value="GOC"/>
</dbReference>
<dbReference type="CDD" id="cd03351">
    <property type="entry name" value="LbH_UDP-GlcNAc_AT"/>
    <property type="match status" value="1"/>
</dbReference>
<keyword evidence="7 8" id="KW-0012">Acyltransferase</keyword>
<keyword evidence="3 8" id="KW-0441">Lipid A biosynthesis</keyword>
<dbReference type="HAMAP" id="MF_00387">
    <property type="entry name" value="LpxA"/>
    <property type="match status" value="1"/>
</dbReference>
<keyword evidence="1 8" id="KW-0963">Cytoplasm</keyword>
<comment type="subunit">
    <text evidence="8">Homotrimer.</text>
</comment>
<comment type="function">
    <text evidence="8">Involved in the biosynthesis of lipid A, a phosphorylated glycolipid that anchors the lipopolysaccharide to the outer membrane of the cell.</text>
</comment>
<evidence type="ECO:0000256" key="7">
    <source>
        <dbReference type="ARBA" id="ARBA00023315"/>
    </source>
</evidence>
<protein>
    <recommendedName>
        <fullName evidence="8">Acyl-[acyl-carrier-protein]--UDP-N-acetylglucosamine O-acyltransferase</fullName>
        <shortName evidence="8">UDP-N-acetylglucosamine acyltransferase</shortName>
        <ecNumber evidence="8">2.3.1.129</ecNumber>
    </recommendedName>
</protein>
<dbReference type="GO" id="GO:0005737">
    <property type="term" value="C:cytoplasm"/>
    <property type="evidence" value="ECO:0007669"/>
    <property type="project" value="UniProtKB-SubCell"/>
</dbReference>
<dbReference type="EMBL" id="CP012508">
    <property type="protein sequence ID" value="ALB21915.1"/>
    <property type="molecule type" value="Genomic_DNA"/>
</dbReference>
<dbReference type="RefSeq" id="WP_017376204.1">
    <property type="nucleotide sequence ID" value="NZ_CP012508.1"/>
</dbReference>
<sequence length="257" mass="28254">MIDERAIVHPTAKIADNVSIGPWSLIGPNVEIGEGTEIASHVVINGPTRIGKDNKFYQFASIGEDPQDKKYQGEDTWLEIGDRNTFRECCTINRGTGVGGGATRIGNDNLFMAYVHVAHDCIIANHTVFSNNSGVAGHVYINDHVTLAAFAGVHQFCKVGEHSFVARHTNIVQDLPPYMLAAGGYNATVYGLNVEGLKRRGFNADTLLRLRRAYKVIYRQGLTVPEALTKLADMLDECPEVKALIDFLQQSERGIVR</sequence>
<dbReference type="Gene3D" id="2.160.10.10">
    <property type="entry name" value="Hexapeptide repeat proteins"/>
    <property type="match status" value="1"/>
</dbReference>
<dbReference type="OrthoDB" id="9807278at2"/>
<keyword evidence="6 8" id="KW-0443">Lipid metabolism</keyword>
<keyword evidence="4 8" id="KW-0808">Transferase</keyword>
<dbReference type="PIRSF" id="PIRSF000456">
    <property type="entry name" value="UDP-GlcNAc_acltr"/>
    <property type="match status" value="1"/>
</dbReference>
<evidence type="ECO:0000256" key="2">
    <source>
        <dbReference type="ARBA" id="ARBA00022516"/>
    </source>
</evidence>
<dbReference type="Gene3D" id="1.20.1180.10">
    <property type="entry name" value="Udp N-acetylglucosamine O-acyltransferase, C-terminal domain"/>
    <property type="match status" value="1"/>
</dbReference>
<evidence type="ECO:0000256" key="8">
    <source>
        <dbReference type="HAMAP-Rule" id="MF_00387"/>
    </source>
</evidence>
<evidence type="ECO:0000313" key="9">
    <source>
        <dbReference type="EMBL" id="ALB21915.1"/>
    </source>
</evidence>
<comment type="pathway">
    <text evidence="8">Glycolipid biosynthesis; lipid IV(A) biosynthesis; lipid IV(A) from (3R)-3-hydroxytetradecanoyl-[acyl-carrier-protein] and UDP-N-acetyl-alpha-D-glucosamine: step 1/6.</text>
</comment>
<dbReference type="Proteomes" id="UP000029558">
    <property type="component" value="Chromosome"/>
</dbReference>
<evidence type="ECO:0000256" key="3">
    <source>
        <dbReference type="ARBA" id="ARBA00022556"/>
    </source>
</evidence>
<dbReference type="GO" id="GO:0008780">
    <property type="term" value="F:acyl-[acyl-carrier-protein]-UDP-N-acetylglucosamine O-acyltransferase activity"/>
    <property type="evidence" value="ECO:0007669"/>
    <property type="project" value="UniProtKB-UniRule"/>
</dbReference>